<evidence type="ECO:0000256" key="5">
    <source>
        <dbReference type="ARBA" id="ARBA00033748"/>
    </source>
</evidence>
<dbReference type="Pfam" id="PF00296">
    <property type="entry name" value="Bac_luciferase"/>
    <property type="match status" value="1"/>
</dbReference>
<gene>
    <name evidence="8" type="ORF">SAMN05421642_104153</name>
</gene>
<keyword evidence="2 6" id="KW-0288">FMN</keyword>
<dbReference type="NCBIfam" id="TIGR03860">
    <property type="entry name" value="FMN_nitrolo"/>
    <property type="match status" value="1"/>
</dbReference>
<name>A0A239GBZ7_9NOCA</name>
<dbReference type="EMBL" id="FZOW01000004">
    <property type="protein sequence ID" value="SNS66455.1"/>
    <property type="molecule type" value="Genomic_DNA"/>
</dbReference>
<dbReference type="GO" id="GO:0016705">
    <property type="term" value="F:oxidoreductase activity, acting on paired donors, with incorporation or reduction of molecular oxygen"/>
    <property type="evidence" value="ECO:0007669"/>
    <property type="project" value="InterPro"/>
</dbReference>
<evidence type="ECO:0000313" key="8">
    <source>
        <dbReference type="EMBL" id="SNS66455.1"/>
    </source>
</evidence>
<feature type="binding site" evidence="6">
    <location>
        <position position="145"/>
    </location>
    <ligand>
        <name>FMN</name>
        <dbReference type="ChEBI" id="CHEBI:58210"/>
    </ligand>
</feature>
<evidence type="ECO:0000256" key="6">
    <source>
        <dbReference type="PIRSR" id="PIRSR000337-1"/>
    </source>
</evidence>
<comment type="similarity">
    <text evidence="5">Belongs to the NtaA/SnaA/DszA monooxygenase family.</text>
</comment>
<dbReference type="Gene3D" id="3.20.20.30">
    <property type="entry name" value="Luciferase-like domain"/>
    <property type="match status" value="1"/>
</dbReference>
<dbReference type="PIRSF" id="PIRSF000337">
    <property type="entry name" value="NTA_MOA"/>
    <property type="match status" value="1"/>
</dbReference>
<feature type="domain" description="Luciferase-like" evidence="7">
    <location>
        <begin position="28"/>
        <end position="380"/>
    </location>
</feature>
<reference evidence="9" key="1">
    <citation type="submission" date="2017-06" db="EMBL/GenBank/DDBJ databases">
        <authorList>
            <person name="Varghese N."/>
            <person name="Submissions S."/>
        </authorList>
    </citation>
    <scope>NUCLEOTIDE SEQUENCE [LARGE SCALE GENOMIC DNA]</scope>
    <source>
        <strain evidence="9">JCM 23211</strain>
    </source>
</reference>
<dbReference type="PANTHER" id="PTHR30011:SF16">
    <property type="entry name" value="C2H2 FINGER DOMAIN TRANSCRIPTION FACTOR (EUROFUNG)-RELATED"/>
    <property type="match status" value="1"/>
</dbReference>
<feature type="binding site" evidence="6">
    <location>
        <position position="91"/>
    </location>
    <ligand>
        <name>FMN</name>
        <dbReference type="ChEBI" id="CHEBI:58210"/>
    </ligand>
</feature>
<accession>A0A239GBZ7</accession>
<keyword evidence="1 6" id="KW-0285">Flavoprotein</keyword>
<sequence>MSLHFLVNIGGAGYHPAAWLDPALKADAFIDLEHYVRAATIAERGLLDGLLFPDIPVQQPGIARAPTATLDPTLLTSALAGSTSHIGLIPTASTSLNKPYNLARRILTLDHVSGGRAGWNAVTTFEHRAGRNFGIDELPDRDERYGRAAEFVDVTVGLWDSWEDDALVGDQSEAHFADPQKVHALQHQGEFYSVAGPLNVIRSPQGRPVLVQAGSSPQGIEFAARHAEVIYGTQFGLEGAASFSDAVGRGALAAGRQRSDVKILPGLVPLVGSTEAEAREKFDELQARLHPDHDAFTSFARWLGFEPDDLDIDAPLAERHLRLPADRNGPQGFFHTLTRYASTTGATVRELLSQFLGGHRVVTGTPESIADHIETWSRSGDVDGFTIVPAVLPTSLEDFVDDVVPVLQRRGLFRTEYASNTLRGNLGLAEPANTFVNR</sequence>
<dbReference type="CDD" id="cd01095">
    <property type="entry name" value="Nitrilotriacetate_monoxgenase"/>
    <property type="match status" value="1"/>
</dbReference>
<dbReference type="OrthoDB" id="4437611at2"/>
<proteinExistence type="inferred from homology"/>
<evidence type="ECO:0000256" key="4">
    <source>
        <dbReference type="ARBA" id="ARBA00023033"/>
    </source>
</evidence>
<dbReference type="InterPro" id="IPR036661">
    <property type="entry name" value="Luciferase-like_sf"/>
</dbReference>
<dbReference type="GO" id="GO:0004497">
    <property type="term" value="F:monooxygenase activity"/>
    <property type="evidence" value="ECO:0007669"/>
    <property type="project" value="UniProtKB-KW"/>
</dbReference>
<dbReference type="InterPro" id="IPR051260">
    <property type="entry name" value="Diverse_substr_monoxygenases"/>
</dbReference>
<dbReference type="SUPFAM" id="SSF51679">
    <property type="entry name" value="Bacterial luciferase-like"/>
    <property type="match status" value="1"/>
</dbReference>
<dbReference type="RefSeq" id="WP_089245043.1">
    <property type="nucleotide sequence ID" value="NZ_FZOW01000004.1"/>
</dbReference>
<dbReference type="PANTHER" id="PTHR30011">
    <property type="entry name" value="ALKANESULFONATE MONOOXYGENASE-RELATED"/>
    <property type="match status" value="1"/>
</dbReference>
<organism evidence="8 9">
    <name type="scientific">Rhodococcoides kyotonense</name>
    <dbReference type="NCBI Taxonomy" id="398843"/>
    <lineage>
        <taxon>Bacteria</taxon>
        <taxon>Bacillati</taxon>
        <taxon>Actinomycetota</taxon>
        <taxon>Actinomycetes</taxon>
        <taxon>Mycobacteriales</taxon>
        <taxon>Nocardiaceae</taxon>
        <taxon>Rhodococcoides</taxon>
    </lineage>
</organism>
<evidence type="ECO:0000256" key="1">
    <source>
        <dbReference type="ARBA" id="ARBA00022630"/>
    </source>
</evidence>
<dbReference type="Proteomes" id="UP000198327">
    <property type="component" value="Unassembled WGS sequence"/>
</dbReference>
<evidence type="ECO:0000256" key="3">
    <source>
        <dbReference type="ARBA" id="ARBA00023002"/>
    </source>
</evidence>
<dbReference type="AlphaFoldDB" id="A0A239GBZ7"/>
<protein>
    <submittedName>
        <fullName evidence="8">FMN-dependent oxidoreductase, nitrilotriacetate monooxygenase family</fullName>
    </submittedName>
</protein>
<feature type="binding site" evidence="6">
    <location>
        <position position="54"/>
    </location>
    <ligand>
        <name>FMN</name>
        <dbReference type="ChEBI" id="CHEBI:58210"/>
    </ligand>
</feature>
<evidence type="ECO:0000259" key="7">
    <source>
        <dbReference type="Pfam" id="PF00296"/>
    </source>
</evidence>
<dbReference type="InterPro" id="IPR016215">
    <property type="entry name" value="NTA_MOA"/>
</dbReference>
<keyword evidence="3" id="KW-0560">Oxidoreductase</keyword>
<keyword evidence="4 8" id="KW-0503">Monooxygenase</keyword>
<evidence type="ECO:0000256" key="2">
    <source>
        <dbReference type="ARBA" id="ARBA00022643"/>
    </source>
</evidence>
<evidence type="ECO:0000313" key="9">
    <source>
        <dbReference type="Proteomes" id="UP000198327"/>
    </source>
</evidence>
<feature type="binding site" evidence="6">
    <location>
        <position position="215"/>
    </location>
    <ligand>
        <name>FMN</name>
        <dbReference type="ChEBI" id="CHEBI:58210"/>
    </ligand>
</feature>
<dbReference type="InterPro" id="IPR011251">
    <property type="entry name" value="Luciferase-like_dom"/>
</dbReference>
<keyword evidence="9" id="KW-1185">Reference proteome</keyword>
<feature type="binding site" evidence="6">
    <location>
        <position position="216"/>
    </location>
    <ligand>
        <name>FMN</name>
        <dbReference type="ChEBI" id="CHEBI:58210"/>
    </ligand>
</feature>